<dbReference type="SUPFAM" id="SSF46689">
    <property type="entry name" value="Homeodomain-like"/>
    <property type="match status" value="2"/>
</dbReference>
<dbReference type="InterPro" id="IPR009057">
    <property type="entry name" value="Homeodomain-like_sf"/>
</dbReference>
<dbReference type="Gene3D" id="1.10.10.60">
    <property type="entry name" value="Homeodomain-like"/>
    <property type="match status" value="2"/>
</dbReference>
<gene>
    <name evidence="5" type="ORF">CBW21_13650</name>
</gene>
<dbReference type="GO" id="GO:0003700">
    <property type="term" value="F:DNA-binding transcription factor activity"/>
    <property type="evidence" value="ECO:0007669"/>
    <property type="project" value="InterPro"/>
</dbReference>
<dbReference type="Pfam" id="PF12833">
    <property type="entry name" value="HTH_18"/>
    <property type="match status" value="1"/>
</dbReference>
<dbReference type="RefSeq" id="WP_087698114.1">
    <property type="nucleotide sequence ID" value="NZ_NHOO01000010.1"/>
</dbReference>
<feature type="domain" description="HTH araC/xylS-type" evidence="4">
    <location>
        <begin position="172"/>
        <end position="270"/>
    </location>
</feature>
<dbReference type="PRINTS" id="PR00032">
    <property type="entry name" value="HTHARAC"/>
</dbReference>
<dbReference type="PROSITE" id="PS01124">
    <property type="entry name" value="HTH_ARAC_FAMILY_2"/>
    <property type="match status" value="1"/>
</dbReference>
<keyword evidence="3" id="KW-0804">Transcription</keyword>
<dbReference type="Proteomes" id="UP000196342">
    <property type="component" value="Unassembled WGS sequence"/>
</dbReference>
<keyword evidence="1" id="KW-0805">Transcription regulation</keyword>
<evidence type="ECO:0000313" key="6">
    <source>
        <dbReference type="Proteomes" id="UP000196342"/>
    </source>
</evidence>
<dbReference type="PROSITE" id="PS00041">
    <property type="entry name" value="HTH_ARAC_FAMILY_1"/>
    <property type="match status" value="1"/>
</dbReference>
<evidence type="ECO:0000256" key="1">
    <source>
        <dbReference type="ARBA" id="ARBA00023015"/>
    </source>
</evidence>
<dbReference type="PANTHER" id="PTHR43280:SF10">
    <property type="entry name" value="REGULATORY PROTEIN POCR"/>
    <property type="match status" value="1"/>
</dbReference>
<dbReference type="PANTHER" id="PTHR43280">
    <property type="entry name" value="ARAC-FAMILY TRANSCRIPTIONAL REGULATOR"/>
    <property type="match status" value="1"/>
</dbReference>
<dbReference type="AlphaFoldDB" id="A0A202B8B4"/>
<evidence type="ECO:0000313" key="5">
    <source>
        <dbReference type="EMBL" id="OVE47698.1"/>
    </source>
</evidence>
<sequence length="272" mass="30582">MMPPPSFRLSWPSALARLCHAPAGRHMPAGAYQVHFPRLELVLSNRYHYSHEGCENACLSAQEALFIPAEHWTLPNWCANGEVLHILFDYARIGFSLVRSGPQGVISTHKESMVLAQRGSLNGMLDVLGGLCRDGAGPEVLRLQGQALLALLQTLYDEARDSQWQQGGNQFRAICLYISEHLYAPLTREDVALRFGISTTHLSRLFRQHLGSGFCEFLSHARLDLAKALLRQGQLPLSRVAARCGYADVNYFHRVFKQRFAMTPCAYRREFA</sequence>
<evidence type="ECO:0000259" key="4">
    <source>
        <dbReference type="PROSITE" id="PS01124"/>
    </source>
</evidence>
<reference evidence="5 6" key="1">
    <citation type="submission" date="2017-05" db="EMBL/GenBank/DDBJ databases">
        <title>Chromobacterium violaceum GHPS1 isolated from Hydrocarbon polluted soil in French Guiana display an awesome secondary metabolite arsenal and a battery of drug and heavy-metal-resistance and detoxification of xenobiotics proteins.</title>
        <authorList>
            <person name="Belbahri L."/>
        </authorList>
    </citation>
    <scope>NUCLEOTIDE SEQUENCE [LARGE SCALE GENOMIC DNA]</scope>
    <source>
        <strain evidence="5 6">GHPS1</strain>
    </source>
</reference>
<dbReference type="InterPro" id="IPR018060">
    <property type="entry name" value="HTH_AraC"/>
</dbReference>
<evidence type="ECO:0000256" key="2">
    <source>
        <dbReference type="ARBA" id="ARBA00023125"/>
    </source>
</evidence>
<comment type="caution">
    <text evidence="5">The sequence shown here is derived from an EMBL/GenBank/DDBJ whole genome shotgun (WGS) entry which is preliminary data.</text>
</comment>
<keyword evidence="6" id="KW-1185">Reference proteome</keyword>
<keyword evidence="2" id="KW-0238">DNA-binding</keyword>
<dbReference type="EMBL" id="NHOO01000010">
    <property type="protein sequence ID" value="OVE47698.1"/>
    <property type="molecule type" value="Genomic_DNA"/>
</dbReference>
<dbReference type="InterPro" id="IPR018062">
    <property type="entry name" value="HTH_AraC-typ_CS"/>
</dbReference>
<dbReference type="InterPro" id="IPR020449">
    <property type="entry name" value="Tscrpt_reg_AraC-type_HTH"/>
</dbReference>
<dbReference type="SMART" id="SM00342">
    <property type="entry name" value="HTH_ARAC"/>
    <property type="match status" value="1"/>
</dbReference>
<protein>
    <recommendedName>
        <fullName evidence="4">HTH araC/xylS-type domain-containing protein</fullName>
    </recommendedName>
</protein>
<dbReference type="GO" id="GO:0043565">
    <property type="term" value="F:sequence-specific DNA binding"/>
    <property type="evidence" value="ECO:0007669"/>
    <property type="project" value="InterPro"/>
</dbReference>
<proteinExistence type="predicted"/>
<organism evidence="5 6">
    <name type="scientific">Chromobacterium violaceum</name>
    <dbReference type="NCBI Taxonomy" id="536"/>
    <lineage>
        <taxon>Bacteria</taxon>
        <taxon>Pseudomonadati</taxon>
        <taxon>Pseudomonadota</taxon>
        <taxon>Betaproteobacteria</taxon>
        <taxon>Neisseriales</taxon>
        <taxon>Chromobacteriaceae</taxon>
        <taxon>Chromobacterium</taxon>
    </lineage>
</organism>
<evidence type="ECO:0000256" key="3">
    <source>
        <dbReference type="ARBA" id="ARBA00023163"/>
    </source>
</evidence>
<accession>A0A202B8B4</accession>
<name>A0A202B8B4_CHRVL</name>